<accession>A0ABV6PZB2</accession>
<keyword evidence="1" id="KW-1133">Transmembrane helix</keyword>
<gene>
    <name evidence="2" type="ORF">ACFFFP_03230</name>
</gene>
<comment type="caution">
    <text evidence="2">The sequence shown here is derived from an EMBL/GenBank/DDBJ whole genome shotgun (WGS) entry which is preliminary data.</text>
</comment>
<dbReference type="Proteomes" id="UP001589830">
    <property type="component" value="Unassembled WGS sequence"/>
</dbReference>
<dbReference type="EMBL" id="JBHLTW010000011">
    <property type="protein sequence ID" value="MFC0595189.1"/>
    <property type="molecule type" value="Genomic_DNA"/>
</dbReference>
<feature type="transmembrane region" description="Helical" evidence="1">
    <location>
        <begin position="43"/>
        <end position="62"/>
    </location>
</feature>
<keyword evidence="1" id="KW-0812">Transmembrane</keyword>
<keyword evidence="3" id="KW-1185">Reference proteome</keyword>
<evidence type="ECO:0000256" key="1">
    <source>
        <dbReference type="SAM" id="Phobius"/>
    </source>
</evidence>
<dbReference type="RefSeq" id="WP_188847918.1">
    <property type="nucleotide sequence ID" value="NZ_BMPJ01000024.1"/>
</dbReference>
<evidence type="ECO:0000313" key="3">
    <source>
        <dbReference type="Proteomes" id="UP001589830"/>
    </source>
</evidence>
<feature type="transmembrane region" description="Helical" evidence="1">
    <location>
        <begin position="18"/>
        <end position="37"/>
    </location>
</feature>
<keyword evidence="1" id="KW-0472">Membrane</keyword>
<name>A0ABV6PZB2_9DEIN</name>
<proteinExistence type="predicted"/>
<evidence type="ECO:0000313" key="2">
    <source>
        <dbReference type="EMBL" id="MFC0595189.1"/>
    </source>
</evidence>
<protein>
    <submittedName>
        <fullName evidence="2">Uncharacterized protein</fullName>
    </submittedName>
</protein>
<reference evidence="2 3" key="1">
    <citation type="submission" date="2024-09" db="EMBL/GenBank/DDBJ databases">
        <authorList>
            <person name="Sun Q."/>
            <person name="Mori K."/>
        </authorList>
    </citation>
    <scope>NUCLEOTIDE SEQUENCE [LARGE SCALE GENOMIC DNA]</scope>
    <source>
        <strain evidence="2 3">NCAIM B.02340</strain>
    </source>
</reference>
<sequence length="69" mass="7533">MPNLWTGRPKEAWAAYRWGALAALPWGVGVFLFWMSVLGRLPLLFPGALLAGIGVIPVFLALRRKAGVD</sequence>
<organism evidence="2 3">
    <name type="scientific">Thermus composti</name>
    <dbReference type="NCBI Taxonomy" id="532059"/>
    <lineage>
        <taxon>Bacteria</taxon>
        <taxon>Thermotogati</taxon>
        <taxon>Deinococcota</taxon>
        <taxon>Deinococci</taxon>
        <taxon>Thermales</taxon>
        <taxon>Thermaceae</taxon>
        <taxon>Thermus</taxon>
    </lineage>
</organism>